<organism evidence="1 2">
    <name type="scientific">Asanoa siamensis</name>
    <dbReference type="NCBI Taxonomy" id="926357"/>
    <lineage>
        <taxon>Bacteria</taxon>
        <taxon>Bacillati</taxon>
        <taxon>Actinomycetota</taxon>
        <taxon>Actinomycetes</taxon>
        <taxon>Micromonosporales</taxon>
        <taxon>Micromonosporaceae</taxon>
        <taxon>Asanoa</taxon>
    </lineage>
</organism>
<keyword evidence="2" id="KW-1185">Reference proteome</keyword>
<dbReference type="Proteomes" id="UP000604117">
    <property type="component" value="Unassembled WGS sequence"/>
</dbReference>
<sequence>MCLPNGDRRRARYARRDGGVALGERSPSGYEFEPRFGSRQYVGERFPGIDTHRSVAQTGAWRERSLA</sequence>
<comment type="caution">
    <text evidence="1">The sequence shown here is derived from an EMBL/GenBank/DDBJ whole genome shotgun (WGS) entry which is preliminary data.</text>
</comment>
<proteinExistence type="predicted"/>
<evidence type="ECO:0000313" key="2">
    <source>
        <dbReference type="Proteomes" id="UP000604117"/>
    </source>
</evidence>
<evidence type="ECO:0000313" key="1">
    <source>
        <dbReference type="EMBL" id="GIF78027.1"/>
    </source>
</evidence>
<name>A0ABQ4D3B2_9ACTN</name>
<reference evidence="1 2" key="1">
    <citation type="submission" date="2021-01" db="EMBL/GenBank/DDBJ databases">
        <title>Whole genome shotgun sequence of Asanoa siamensis NBRC 107932.</title>
        <authorList>
            <person name="Komaki H."/>
            <person name="Tamura T."/>
        </authorList>
    </citation>
    <scope>NUCLEOTIDE SEQUENCE [LARGE SCALE GENOMIC DNA]</scope>
    <source>
        <strain evidence="1 2">NBRC 107932</strain>
    </source>
</reference>
<dbReference type="EMBL" id="BONE01000114">
    <property type="protein sequence ID" value="GIF78027.1"/>
    <property type="molecule type" value="Genomic_DNA"/>
</dbReference>
<accession>A0ABQ4D3B2</accession>
<protein>
    <submittedName>
        <fullName evidence="1">Uncharacterized protein</fullName>
    </submittedName>
</protein>
<gene>
    <name evidence="1" type="ORF">Asi02nite_75450</name>
</gene>